<sequence>MTSDAAQHRNHGSGRVFPIPLWLCVCVLIVIELSLSAWLCHSVIAPRVGTGWAWAVWLLEPFALRKLIALASYGLSRWRGMPLLPAQRMGGLAWLRFFTVEYFHLCLQNLVQLPLRVLFHTATERGQHTGTGRVLLLQHGYVNSGAVWHFTARALERLGYRVFTIDQPVFASIDVMAERLAARLDEVRRLTGAAQVTLIAHSMGGLICRAYLRRFGGDAVAQLITLGSPHHGTHHAYLAAGENGAQMRPDNAWLAALNAVPVTVPFVSMYSVHDTVISPQDSSAMPEARNIVVSGIGHVSMPGGRAMRMQLLRALQSFEAPAVRPH</sequence>
<feature type="transmembrane region" description="Helical" evidence="1">
    <location>
        <begin position="21"/>
        <end position="45"/>
    </location>
</feature>
<dbReference type="Gene3D" id="3.40.50.1820">
    <property type="entry name" value="alpha/beta hydrolase"/>
    <property type="match status" value="1"/>
</dbReference>
<dbReference type="AlphaFoldDB" id="L7VXE2"/>
<feature type="domain" description="AB hydrolase-1" evidence="2">
    <location>
        <begin position="134"/>
        <end position="238"/>
    </location>
</feature>
<keyword evidence="1" id="KW-1133">Transmembrane helix</keyword>
<dbReference type="EC" id="3.1.1.3" evidence="3"/>
<dbReference type="PANTHER" id="PTHR37946">
    <property type="entry name" value="SLL1969 PROTEIN"/>
    <property type="match status" value="1"/>
</dbReference>
<name>L7VXE2_9BACT</name>
<dbReference type="Pfam" id="PF00561">
    <property type="entry name" value="Abhydrolase_1"/>
    <property type="match status" value="1"/>
</dbReference>
<evidence type="ECO:0000259" key="2">
    <source>
        <dbReference type="Pfam" id="PF00561"/>
    </source>
</evidence>
<dbReference type="SUPFAM" id="SSF53474">
    <property type="entry name" value="alpha/beta-Hydrolases"/>
    <property type="match status" value="1"/>
</dbReference>
<accession>L7VXE2</accession>
<dbReference type="PANTHER" id="PTHR37946:SF1">
    <property type="entry name" value="SLL1969 PROTEIN"/>
    <property type="match status" value="1"/>
</dbReference>
<proteinExistence type="predicted"/>
<evidence type="ECO:0000256" key="1">
    <source>
        <dbReference type="SAM" id="Phobius"/>
    </source>
</evidence>
<organism evidence="3">
    <name type="scientific">uncultured bacterium A1Q1_fos_504</name>
    <dbReference type="NCBI Taxonomy" id="1256580"/>
    <lineage>
        <taxon>Bacteria</taxon>
        <taxon>environmental samples</taxon>
    </lineage>
</organism>
<dbReference type="GO" id="GO:0004806">
    <property type="term" value="F:triacylglycerol lipase activity"/>
    <property type="evidence" value="ECO:0007669"/>
    <property type="project" value="UniProtKB-EC"/>
</dbReference>
<dbReference type="InterPro" id="IPR000073">
    <property type="entry name" value="AB_hydrolase_1"/>
</dbReference>
<dbReference type="InterPro" id="IPR029058">
    <property type="entry name" value="AB_hydrolase_fold"/>
</dbReference>
<keyword evidence="3" id="KW-0378">Hydrolase</keyword>
<dbReference type="EMBL" id="JX649881">
    <property type="protein sequence ID" value="AGC71743.1"/>
    <property type="molecule type" value="Genomic_DNA"/>
</dbReference>
<reference evidence="3" key="1">
    <citation type="submission" date="2012-09" db="EMBL/GenBank/DDBJ databases">
        <title>Metagenomic Characterization of a Microbial Community in Wastewater Detects High Levels of Antibiotic Resistance.</title>
        <authorList>
            <person name="Abrams M."/>
            <person name="Caldwell A."/>
            <person name="Vandaei E."/>
            <person name="Lee W."/>
            <person name="Perrott J."/>
            <person name="Khan S.Y."/>
            <person name="Ta J."/>
            <person name="Romero D."/>
            <person name="Nguyen V."/>
            <person name="Pourmand N."/>
            <person name="Ouverney C.C."/>
        </authorList>
    </citation>
    <scope>NUCLEOTIDE SEQUENCE</scope>
</reference>
<protein>
    <submittedName>
        <fullName evidence="3">Lipase</fullName>
        <ecNumber evidence="3">3.1.1.3</ecNumber>
    </submittedName>
</protein>
<keyword evidence="1" id="KW-0472">Membrane</keyword>
<evidence type="ECO:0000313" key="3">
    <source>
        <dbReference type="EMBL" id="AGC71743.1"/>
    </source>
</evidence>
<keyword evidence="1" id="KW-0812">Transmembrane</keyword>